<keyword evidence="3" id="KW-1185">Reference proteome</keyword>
<gene>
    <name evidence="2" type="ORF">PR048_004997</name>
</gene>
<feature type="region of interest" description="Disordered" evidence="1">
    <location>
        <begin position="1"/>
        <end position="23"/>
    </location>
</feature>
<evidence type="ECO:0000256" key="1">
    <source>
        <dbReference type="SAM" id="MobiDB-lite"/>
    </source>
</evidence>
<proteinExistence type="predicted"/>
<dbReference type="EMBL" id="JARBHB010000002">
    <property type="protein sequence ID" value="KAJ8892417.1"/>
    <property type="molecule type" value="Genomic_DNA"/>
</dbReference>
<evidence type="ECO:0000313" key="3">
    <source>
        <dbReference type="Proteomes" id="UP001159363"/>
    </source>
</evidence>
<name>A0ABQ9I7F3_9NEOP</name>
<sequence length="121" mass="13472">MPINKRHRLFRSPQANGNDRSRNRGIWAAYARVEETGDPRENPLTRGIVRHESHVQKSESGPAGNRIRFALVTEPPAPQTGSATTDCATGDLRQPTKNDTSMHVLKDPALMECVEQGRRMA</sequence>
<feature type="compositionally biased region" description="Basic residues" evidence="1">
    <location>
        <begin position="1"/>
        <end position="10"/>
    </location>
</feature>
<organism evidence="2 3">
    <name type="scientific">Dryococelus australis</name>
    <dbReference type="NCBI Taxonomy" id="614101"/>
    <lineage>
        <taxon>Eukaryota</taxon>
        <taxon>Metazoa</taxon>
        <taxon>Ecdysozoa</taxon>
        <taxon>Arthropoda</taxon>
        <taxon>Hexapoda</taxon>
        <taxon>Insecta</taxon>
        <taxon>Pterygota</taxon>
        <taxon>Neoptera</taxon>
        <taxon>Polyneoptera</taxon>
        <taxon>Phasmatodea</taxon>
        <taxon>Verophasmatodea</taxon>
        <taxon>Anareolatae</taxon>
        <taxon>Phasmatidae</taxon>
        <taxon>Eurycanthinae</taxon>
        <taxon>Dryococelus</taxon>
    </lineage>
</organism>
<dbReference type="Proteomes" id="UP001159363">
    <property type="component" value="Chromosome 2"/>
</dbReference>
<evidence type="ECO:0000313" key="2">
    <source>
        <dbReference type="EMBL" id="KAJ8892417.1"/>
    </source>
</evidence>
<reference evidence="2 3" key="1">
    <citation type="submission" date="2023-02" db="EMBL/GenBank/DDBJ databases">
        <title>LHISI_Scaffold_Assembly.</title>
        <authorList>
            <person name="Stuart O.P."/>
            <person name="Cleave R."/>
            <person name="Magrath M.J.L."/>
            <person name="Mikheyev A.S."/>
        </authorList>
    </citation>
    <scope>NUCLEOTIDE SEQUENCE [LARGE SCALE GENOMIC DNA]</scope>
    <source>
        <strain evidence="2">Daus_M_001</strain>
        <tissue evidence="2">Leg muscle</tissue>
    </source>
</reference>
<comment type="caution">
    <text evidence="2">The sequence shown here is derived from an EMBL/GenBank/DDBJ whole genome shotgun (WGS) entry which is preliminary data.</text>
</comment>
<feature type="region of interest" description="Disordered" evidence="1">
    <location>
        <begin position="74"/>
        <end position="104"/>
    </location>
</feature>
<protein>
    <submittedName>
        <fullName evidence="2">Uncharacterized protein</fullName>
    </submittedName>
</protein>
<accession>A0ABQ9I7F3</accession>